<dbReference type="PANTHER" id="PTHR13322">
    <property type="entry name" value="C1ORF73 PROTEIN"/>
    <property type="match status" value="1"/>
</dbReference>
<dbReference type="AlphaFoldDB" id="A0ABD1HJ34"/>
<comment type="caution">
    <text evidence="4">The sequence shown here is derived from an EMBL/GenBank/DDBJ whole genome shotgun (WGS) entry which is preliminary data.</text>
</comment>
<evidence type="ECO:0000259" key="3">
    <source>
        <dbReference type="Pfam" id="PF24436"/>
    </source>
</evidence>
<feature type="domain" description="Integrator complex subunit 7-like C-terminal" evidence="2">
    <location>
        <begin position="974"/>
        <end position="1146"/>
    </location>
</feature>
<reference evidence="4 5" key="1">
    <citation type="submission" date="2024-06" db="EMBL/GenBank/DDBJ databases">
        <title>A chromosome level genome sequence of Diviner's sage (Salvia divinorum).</title>
        <authorList>
            <person name="Ford S.A."/>
            <person name="Ro D.-K."/>
            <person name="Ness R.W."/>
            <person name="Phillips M.A."/>
        </authorList>
    </citation>
    <scope>NUCLEOTIDE SEQUENCE [LARGE SCALE GENOMIC DNA]</scope>
    <source>
        <strain evidence="4">SAF-2024a</strain>
        <tissue evidence="4">Leaf</tissue>
    </source>
</reference>
<evidence type="ECO:0000313" key="5">
    <source>
        <dbReference type="Proteomes" id="UP001567538"/>
    </source>
</evidence>
<evidence type="ECO:0000259" key="2">
    <source>
        <dbReference type="Pfam" id="PF22966"/>
    </source>
</evidence>
<dbReference type="InterPro" id="IPR033060">
    <property type="entry name" value="INTS7"/>
</dbReference>
<name>A0ABD1HJ34_SALDI</name>
<organism evidence="4 5">
    <name type="scientific">Salvia divinorum</name>
    <name type="common">Maria pastora</name>
    <name type="synonym">Diviner's sage</name>
    <dbReference type="NCBI Taxonomy" id="28513"/>
    <lineage>
        <taxon>Eukaryota</taxon>
        <taxon>Viridiplantae</taxon>
        <taxon>Streptophyta</taxon>
        <taxon>Embryophyta</taxon>
        <taxon>Tracheophyta</taxon>
        <taxon>Spermatophyta</taxon>
        <taxon>Magnoliopsida</taxon>
        <taxon>eudicotyledons</taxon>
        <taxon>Gunneridae</taxon>
        <taxon>Pentapetalae</taxon>
        <taxon>asterids</taxon>
        <taxon>lamiids</taxon>
        <taxon>Lamiales</taxon>
        <taxon>Lamiaceae</taxon>
        <taxon>Nepetoideae</taxon>
        <taxon>Mentheae</taxon>
        <taxon>Salviinae</taxon>
        <taxon>Salvia</taxon>
        <taxon>Salvia subgen. Calosphace</taxon>
    </lineage>
</organism>
<keyword evidence="5" id="KW-1185">Reference proteome</keyword>
<dbReference type="InterPro" id="IPR055195">
    <property type="entry name" value="INTS7_C_plant"/>
</dbReference>
<proteinExistence type="inferred from homology"/>
<comment type="similarity">
    <text evidence="1">Belongs to the Integrator subunit 7 family.</text>
</comment>
<evidence type="ECO:0008006" key="6">
    <source>
        <dbReference type="Google" id="ProtNLM"/>
    </source>
</evidence>
<dbReference type="PANTHER" id="PTHR13322:SF2">
    <property type="entry name" value="INTEGRATOR COMPLEX SUBUNIT 7"/>
    <property type="match status" value="1"/>
</dbReference>
<dbReference type="EMBL" id="JBEAFC010000005">
    <property type="protein sequence ID" value="KAL1556447.1"/>
    <property type="molecule type" value="Genomic_DNA"/>
</dbReference>
<dbReference type="InterPro" id="IPR016024">
    <property type="entry name" value="ARM-type_fold"/>
</dbReference>
<dbReference type="Proteomes" id="UP001567538">
    <property type="component" value="Unassembled WGS sequence"/>
</dbReference>
<gene>
    <name evidence="4" type="ORF">AAHA92_12070</name>
</gene>
<accession>A0ABD1HJ34</accession>
<evidence type="ECO:0000256" key="1">
    <source>
        <dbReference type="ARBA" id="ARBA00008565"/>
    </source>
</evidence>
<dbReference type="SUPFAM" id="SSF48371">
    <property type="entry name" value="ARM repeat"/>
    <property type="match status" value="1"/>
</dbReference>
<sequence length="1151" mass="129307">MERTPAACAMDWSIQLQKNLRSQIPGKPIDALEEIGRRLERWNKEPKLTFAEYTIFGLIPGEDKLFLNAILLCLADAFRSGNKQTKECVVRIFMKIKRRENKHSEGIFSKEKFENYLELLTRVKEVFDKGDTEERAFSLRLFGCWAYFAKDFPDVRYIVLSSLVTGDVLEVKAAYFAAGCLSEMSDDFAIVFLEILRTTVSSQESSEDIKLAAGRAFAKLWCSFSIAENAYKLGLKLLMDSSEDDFSATMLISLSKIASRWMLLVPTQIELLALFQSEDRSLRMQVTSLRCFRFLLAREICMFPSNTGTVHRVFGILHRSELQPTLQLESLRLLYKILLINLSITPCMEIPELFQKLFVVVKNMLKSSVQSNRVFAVSVLADLSGKVLGRQDMWLGGSGCTLASQVISFVLDQVISLVTPLIGNNMADFAVEFEVRSLLKTLFNLVEKCPKLHCLVLNSACLFICNLMKMINRERESEKKVLSSPQMTEYVSNGKTLVESNIILTMSKIMATCLENLEYTDTETSHTLDLDTLKLQAEIVCHCSYIGSYTRLMNFLLLHLHSVFICMKNLTEDLLSPCKSSSLSCASSILDFDKSTLGCANEILDGNNYWYAYKAGKNAACQGAWSTAAFIFEQLMKAVTSPSCCSWLKSLSWFSTSEKQIQLFFLSGQGTCIVPGGSGLCEMGVSALRTQSCKYMEILLNGRDAILCAEEILGAPDMGHIFSFQRWFLILRAKVLKKVADTMQLLDSVSSIQGGTGCGGVFDRGTLLLPATSLTLGSFINSVMEVSCHMKKLAEESDMLLTSFMGMDRQSVMSVSTLALSCSVVAFTAGFAFLVPDWCSSEIYKVSESGYLDETLHALLIEDLIVRFKHIGRKTRENLLFLLKPFRNCNRFSSSRFITQTCSYETVILHKLCEYSVREVFSLRNEAARRERDADALYQIISRGSEVLRNVISNLMLIPFHTPHHFFKVRSTVSSELFVMNEDGQVLDGSSVLLGSSLSLSLSFQMKNMPTGLPSPSNKVYCILGCKPHSLVTTKTGDSKRQSRLRKHEDEMDNTMELNKKLFRYVTRSVETEGHSRRRDNDCLMVTEYARFELNERGQGFSTCFLDISILPVGAYKIVWHSGYVDSEGSYRSLLPVNAGPSISVQVVTTV</sequence>
<protein>
    <recommendedName>
        <fullName evidence="6">Integrator complex subunit 7</fullName>
    </recommendedName>
</protein>
<dbReference type="Pfam" id="PF24436">
    <property type="entry name" value="INTS7_N"/>
    <property type="match status" value="1"/>
</dbReference>
<dbReference type="Pfam" id="PF22966">
    <property type="entry name" value="INTS7_C_plants"/>
    <property type="match status" value="1"/>
</dbReference>
<feature type="domain" description="Integrator complex subunit 7 N-terminal" evidence="3">
    <location>
        <begin position="66"/>
        <end position="498"/>
    </location>
</feature>
<evidence type="ECO:0000313" key="4">
    <source>
        <dbReference type="EMBL" id="KAL1556447.1"/>
    </source>
</evidence>
<dbReference type="InterPro" id="IPR056516">
    <property type="entry name" value="INTS7_N"/>
</dbReference>